<organism evidence="4 5">
    <name type="scientific">Roseovarius atlanticus</name>
    <dbReference type="NCBI Taxonomy" id="1641875"/>
    <lineage>
        <taxon>Bacteria</taxon>
        <taxon>Pseudomonadati</taxon>
        <taxon>Pseudomonadota</taxon>
        <taxon>Alphaproteobacteria</taxon>
        <taxon>Rhodobacterales</taxon>
        <taxon>Roseobacteraceae</taxon>
        <taxon>Roseovarius</taxon>
    </lineage>
</organism>
<dbReference type="PANTHER" id="PTHR34295:SF1">
    <property type="entry name" value="BIOTIN TRANSPORTER BIOY"/>
    <property type="match status" value="1"/>
</dbReference>
<evidence type="ECO:0000256" key="3">
    <source>
        <dbReference type="SAM" id="Phobius"/>
    </source>
</evidence>
<feature type="transmembrane region" description="Helical" evidence="3">
    <location>
        <begin position="20"/>
        <end position="43"/>
    </location>
</feature>
<comment type="subcellular location">
    <subcellularLocation>
        <location evidence="2">Cell membrane</location>
        <topology evidence="2">Multi-pass membrane protein</topology>
    </subcellularLocation>
</comment>
<feature type="transmembrane region" description="Helical" evidence="3">
    <location>
        <begin position="120"/>
        <end position="138"/>
    </location>
</feature>
<dbReference type="Proteomes" id="UP000051295">
    <property type="component" value="Unassembled WGS sequence"/>
</dbReference>
<dbReference type="Pfam" id="PF02632">
    <property type="entry name" value="BioY"/>
    <property type="match status" value="1"/>
</dbReference>
<dbReference type="AlphaFoldDB" id="A0A0T5P097"/>
<evidence type="ECO:0000256" key="2">
    <source>
        <dbReference type="PIRNR" id="PIRNR016661"/>
    </source>
</evidence>
<name>A0A0T5P097_9RHOB</name>
<dbReference type="STRING" id="1641875.XM53_02245"/>
<evidence type="ECO:0000313" key="4">
    <source>
        <dbReference type="EMBL" id="KRS14555.1"/>
    </source>
</evidence>
<comment type="caution">
    <text evidence="4">The sequence shown here is derived from an EMBL/GenBank/DDBJ whole genome shotgun (WGS) entry which is preliminary data.</text>
</comment>
<dbReference type="Gene3D" id="1.10.1760.20">
    <property type="match status" value="1"/>
</dbReference>
<evidence type="ECO:0000256" key="1">
    <source>
        <dbReference type="ARBA" id="ARBA00010692"/>
    </source>
</evidence>
<accession>A0A0T5P097</accession>
<feature type="transmembrane region" description="Helical" evidence="3">
    <location>
        <begin position="158"/>
        <end position="181"/>
    </location>
</feature>
<keyword evidence="5" id="KW-1185">Reference proteome</keyword>
<keyword evidence="3" id="KW-0812">Transmembrane</keyword>
<sequence>MADTVLSKAVIGHEGLTKKLGLVIGGSLFIAMAAQVSIPFFPVPMTLQTLAILIVGLTFGSQLGLATLVTYLGYGAMGLPVFANGMSGAALMGPTAGFLYGFAAMAFLAGLAVEKGLARGVVSTAVIAMAISALLYVPGLAWPAMVMGKTMPELWAGWMAPFLLGDAVKAVIAAMVVWGGWKALQARKG</sequence>
<dbReference type="RefSeq" id="WP_057789828.1">
    <property type="nucleotide sequence ID" value="NZ_LAXJ01000002.1"/>
</dbReference>
<feature type="transmembrane region" description="Helical" evidence="3">
    <location>
        <begin position="94"/>
        <end position="113"/>
    </location>
</feature>
<reference evidence="4 5" key="1">
    <citation type="submission" date="2015-04" db="EMBL/GenBank/DDBJ databases">
        <title>The draft genome sequence of Roseovarius sp.R12b.</title>
        <authorList>
            <person name="Li G."/>
            <person name="Lai Q."/>
            <person name="Shao Z."/>
            <person name="Yan P."/>
        </authorList>
    </citation>
    <scope>NUCLEOTIDE SEQUENCE [LARGE SCALE GENOMIC DNA]</scope>
    <source>
        <strain evidence="4 5">R12B</strain>
    </source>
</reference>
<dbReference type="OrthoDB" id="9803495at2"/>
<gene>
    <name evidence="4" type="ORF">XM53_02245</name>
</gene>
<feature type="transmembrane region" description="Helical" evidence="3">
    <location>
        <begin position="50"/>
        <end position="74"/>
    </location>
</feature>
<dbReference type="PATRIC" id="fig|1641875.4.peg.1543"/>
<proteinExistence type="inferred from homology"/>
<dbReference type="GO" id="GO:0015225">
    <property type="term" value="F:biotin transmembrane transporter activity"/>
    <property type="evidence" value="ECO:0007669"/>
    <property type="project" value="UniProtKB-UniRule"/>
</dbReference>
<protein>
    <recommendedName>
        <fullName evidence="2">Biotin transporter</fullName>
    </recommendedName>
</protein>
<keyword evidence="2" id="KW-0813">Transport</keyword>
<dbReference type="PANTHER" id="PTHR34295">
    <property type="entry name" value="BIOTIN TRANSPORTER BIOY"/>
    <property type="match status" value="1"/>
</dbReference>
<dbReference type="PIRSF" id="PIRSF016661">
    <property type="entry name" value="BioY"/>
    <property type="match status" value="1"/>
</dbReference>
<comment type="similarity">
    <text evidence="1 2">Belongs to the BioY family.</text>
</comment>
<keyword evidence="2" id="KW-1003">Cell membrane</keyword>
<dbReference type="InterPro" id="IPR003784">
    <property type="entry name" value="BioY"/>
</dbReference>
<dbReference type="GO" id="GO:0005886">
    <property type="term" value="C:plasma membrane"/>
    <property type="evidence" value="ECO:0007669"/>
    <property type="project" value="UniProtKB-SubCell"/>
</dbReference>
<evidence type="ECO:0000313" key="5">
    <source>
        <dbReference type="Proteomes" id="UP000051295"/>
    </source>
</evidence>
<dbReference type="EMBL" id="LAXJ01000002">
    <property type="protein sequence ID" value="KRS14555.1"/>
    <property type="molecule type" value="Genomic_DNA"/>
</dbReference>
<keyword evidence="3" id="KW-1133">Transmembrane helix</keyword>
<keyword evidence="2 3" id="KW-0472">Membrane</keyword>